<proteinExistence type="inferred from homology"/>
<evidence type="ECO:0000259" key="4">
    <source>
        <dbReference type="SMART" id="SM00470"/>
    </source>
</evidence>
<accession>A0A2L1GLK4</accession>
<dbReference type="Gene3D" id="3.90.1530.30">
    <property type="match status" value="1"/>
</dbReference>
<dbReference type="GO" id="GO:0045881">
    <property type="term" value="P:positive regulation of sporulation resulting in formation of a cellular spore"/>
    <property type="evidence" value="ECO:0007669"/>
    <property type="project" value="TreeGrafter"/>
</dbReference>
<feature type="domain" description="ParB-like N-terminal" evidence="4">
    <location>
        <begin position="28"/>
        <end position="119"/>
    </location>
</feature>
<keyword evidence="2" id="KW-0159">Chromosome partition</keyword>
<keyword evidence="3" id="KW-0238">DNA-binding</keyword>
<dbReference type="RefSeq" id="WP_104935833.1">
    <property type="nucleotide sequence ID" value="NZ_CP021255.1"/>
</dbReference>
<protein>
    <submittedName>
        <fullName evidence="5">Chromosome partitioning protein ParB</fullName>
    </submittedName>
</protein>
<dbReference type="SMART" id="SM00470">
    <property type="entry name" value="ParB"/>
    <property type="match status" value="1"/>
</dbReference>
<sequence length="292" mass="32416">MSDKAVLGRGVAALLSNADEAEREDRYFLCDIDKIQANPNQPRVFFDAEKLQELAASIREKGVIQPLLVTRGPGNQYTLIAGERRLRAAKLAELEEVPVILLDRAGQDESLELALIENIQRQDLNPIEEAQAYARLMEDFQLTQEEVGRKVGRQRSTIANALRLLALPSAIQQDVAMGALSEGHARVLLRVKDDTERLQSVRDKILNEGLSVRAAERLCARHPGLPTKNASSGSATAVQAGLPASYCQDLSIQLANHLHSRIRIVQQGQRGRLEIEYYSRDDLDRLVGLILE</sequence>
<dbReference type="Pfam" id="PF17762">
    <property type="entry name" value="HTH_ParB"/>
    <property type="match status" value="1"/>
</dbReference>
<dbReference type="InterPro" id="IPR041468">
    <property type="entry name" value="HTH_ParB/Spo0J"/>
</dbReference>
<evidence type="ECO:0000313" key="5">
    <source>
        <dbReference type="EMBL" id="AVD70534.1"/>
    </source>
</evidence>
<dbReference type="FunFam" id="3.90.1530.30:FF:000001">
    <property type="entry name" value="Chromosome partitioning protein ParB"/>
    <property type="match status" value="1"/>
</dbReference>
<dbReference type="KEGG" id="deo:CAY53_02790"/>
<dbReference type="InterPro" id="IPR003115">
    <property type="entry name" value="ParB_N"/>
</dbReference>
<dbReference type="NCBIfam" id="TIGR00180">
    <property type="entry name" value="parB_part"/>
    <property type="match status" value="1"/>
</dbReference>
<gene>
    <name evidence="5" type="ORF">CAY53_02790</name>
</gene>
<reference evidence="5 6" key="1">
    <citation type="journal article" date="2018" name="MBio">
        <title>Insights into the evolution of host association through the isolation and characterization of a novel human periodontal pathobiont, Desulfobulbus oralis.</title>
        <authorList>
            <person name="Cross K.L."/>
            <person name="Chirania P."/>
            <person name="Xiong W."/>
            <person name="Beall C.J."/>
            <person name="Elkins J.G."/>
            <person name="Giannone R.J."/>
            <person name="Griffen A.L."/>
            <person name="Guss A.M."/>
            <person name="Hettich R.L."/>
            <person name="Joshi S.S."/>
            <person name="Mokrzan E.M."/>
            <person name="Martin R.K."/>
            <person name="Zhulin I.B."/>
            <person name="Leys E.J."/>
            <person name="Podar M."/>
        </authorList>
    </citation>
    <scope>NUCLEOTIDE SEQUENCE [LARGE SCALE GENOMIC DNA]</scope>
    <source>
        <strain evidence="5 6">ORNL</strain>
    </source>
</reference>
<organism evidence="5 6">
    <name type="scientific">Desulfobulbus oralis</name>
    <dbReference type="NCBI Taxonomy" id="1986146"/>
    <lineage>
        <taxon>Bacteria</taxon>
        <taxon>Pseudomonadati</taxon>
        <taxon>Thermodesulfobacteriota</taxon>
        <taxon>Desulfobulbia</taxon>
        <taxon>Desulfobulbales</taxon>
        <taxon>Desulfobulbaceae</taxon>
        <taxon>Desulfobulbus</taxon>
    </lineage>
</organism>
<evidence type="ECO:0000256" key="2">
    <source>
        <dbReference type="ARBA" id="ARBA00022829"/>
    </source>
</evidence>
<dbReference type="EMBL" id="CP021255">
    <property type="protein sequence ID" value="AVD70534.1"/>
    <property type="molecule type" value="Genomic_DNA"/>
</dbReference>
<evidence type="ECO:0000256" key="1">
    <source>
        <dbReference type="ARBA" id="ARBA00006295"/>
    </source>
</evidence>
<dbReference type="AlphaFoldDB" id="A0A2L1GLK4"/>
<dbReference type="SUPFAM" id="SSF110849">
    <property type="entry name" value="ParB/Sulfiredoxin"/>
    <property type="match status" value="1"/>
</dbReference>
<dbReference type="CDD" id="cd16393">
    <property type="entry name" value="SPO0J_N"/>
    <property type="match status" value="1"/>
</dbReference>
<dbReference type="FunFam" id="1.10.10.2830:FF:000001">
    <property type="entry name" value="Chromosome partitioning protein ParB"/>
    <property type="match status" value="1"/>
</dbReference>
<dbReference type="GO" id="GO:0007059">
    <property type="term" value="P:chromosome segregation"/>
    <property type="evidence" value="ECO:0007669"/>
    <property type="project" value="UniProtKB-KW"/>
</dbReference>
<dbReference type="PANTHER" id="PTHR33375:SF1">
    <property type="entry name" value="CHROMOSOME-PARTITIONING PROTEIN PARB-RELATED"/>
    <property type="match status" value="1"/>
</dbReference>
<dbReference type="GO" id="GO:0005694">
    <property type="term" value="C:chromosome"/>
    <property type="evidence" value="ECO:0007669"/>
    <property type="project" value="TreeGrafter"/>
</dbReference>
<dbReference type="InterPro" id="IPR004437">
    <property type="entry name" value="ParB/RepB/Spo0J"/>
</dbReference>
<name>A0A2L1GLK4_9BACT</name>
<dbReference type="PANTHER" id="PTHR33375">
    <property type="entry name" value="CHROMOSOME-PARTITIONING PROTEIN PARB-RELATED"/>
    <property type="match status" value="1"/>
</dbReference>
<dbReference type="InterPro" id="IPR036086">
    <property type="entry name" value="ParB/Sulfiredoxin_sf"/>
</dbReference>
<evidence type="ECO:0000256" key="3">
    <source>
        <dbReference type="ARBA" id="ARBA00023125"/>
    </source>
</evidence>
<dbReference type="Gene3D" id="1.10.10.2830">
    <property type="match status" value="1"/>
</dbReference>
<dbReference type="OrthoDB" id="9802051at2"/>
<dbReference type="GO" id="GO:0003677">
    <property type="term" value="F:DNA binding"/>
    <property type="evidence" value="ECO:0007669"/>
    <property type="project" value="UniProtKB-KW"/>
</dbReference>
<dbReference type="InterPro" id="IPR050336">
    <property type="entry name" value="Chromosome_partition/occlusion"/>
</dbReference>
<dbReference type="Proteomes" id="UP000239867">
    <property type="component" value="Chromosome"/>
</dbReference>
<dbReference type="Pfam" id="PF02195">
    <property type="entry name" value="ParB_N"/>
    <property type="match status" value="1"/>
</dbReference>
<keyword evidence="6" id="KW-1185">Reference proteome</keyword>
<evidence type="ECO:0000313" key="6">
    <source>
        <dbReference type="Proteomes" id="UP000239867"/>
    </source>
</evidence>
<comment type="similarity">
    <text evidence="1">Belongs to the ParB family.</text>
</comment>
<dbReference type="SUPFAM" id="SSF109709">
    <property type="entry name" value="KorB DNA-binding domain-like"/>
    <property type="match status" value="1"/>
</dbReference>